<protein>
    <recommendedName>
        <fullName evidence="3">Spermidine export protein MdtJ</fullName>
    </recommendedName>
</protein>
<evidence type="ECO:0000256" key="11">
    <source>
        <dbReference type="SAM" id="Phobius"/>
    </source>
</evidence>
<evidence type="ECO:0000256" key="10">
    <source>
        <dbReference type="RuleBase" id="RU003942"/>
    </source>
</evidence>
<dbReference type="Pfam" id="PF00893">
    <property type="entry name" value="Multi_Drug_Res"/>
    <property type="match status" value="1"/>
</dbReference>
<reference evidence="12 13" key="1">
    <citation type="submission" date="2018-12" db="EMBL/GenBank/DDBJ databases">
        <authorList>
            <consortium name="Pathogen Informatics"/>
        </authorList>
    </citation>
    <scope>NUCLEOTIDE SEQUENCE [LARGE SCALE GENOMIC DNA]</scope>
    <source>
        <strain evidence="12 13">NCTC7102</strain>
    </source>
</reference>
<dbReference type="PANTHER" id="PTHR30561">
    <property type="entry name" value="SMR FAMILY PROTON-DEPENDENT DRUG EFFLUX TRANSPORTER SUGE"/>
    <property type="match status" value="1"/>
</dbReference>
<evidence type="ECO:0000313" key="13">
    <source>
        <dbReference type="Proteomes" id="UP000281393"/>
    </source>
</evidence>
<feature type="transmembrane region" description="Helical" evidence="11">
    <location>
        <begin position="12"/>
        <end position="31"/>
    </location>
</feature>
<dbReference type="GO" id="GO:0015297">
    <property type="term" value="F:antiporter activity"/>
    <property type="evidence" value="ECO:0007669"/>
    <property type="project" value="TreeGrafter"/>
</dbReference>
<keyword evidence="7 10" id="KW-0812">Transmembrane</keyword>
<dbReference type="GO" id="GO:1903711">
    <property type="term" value="P:spermidine transmembrane transport"/>
    <property type="evidence" value="ECO:0007669"/>
    <property type="project" value="TreeGrafter"/>
</dbReference>
<evidence type="ECO:0000256" key="5">
    <source>
        <dbReference type="ARBA" id="ARBA00022475"/>
    </source>
</evidence>
<feature type="transmembrane region" description="Helical" evidence="11">
    <location>
        <begin position="38"/>
        <end position="59"/>
    </location>
</feature>
<dbReference type="InterPro" id="IPR037185">
    <property type="entry name" value="EmrE-like"/>
</dbReference>
<dbReference type="NCBIfam" id="NF007767">
    <property type="entry name" value="PRK10452.1"/>
    <property type="match status" value="1"/>
</dbReference>
<dbReference type="GO" id="GO:0015199">
    <property type="term" value="F:amino-acid betaine transmembrane transporter activity"/>
    <property type="evidence" value="ECO:0007669"/>
    <property type="project" value="TreeGrafter"/>
</dbReference>
<comment type="subunit">
    <text evidence="2">Forms a complex with MdtI.</text>
</comment>
<keyword evidence="6" id="KW-0997">Cell inner membrane</keyword>
<organism evidence="12 13">
    <name type="scientific">Salmonella enterica subsp. enterica serovar Daytona</name>
    <dbReference type="NCBI Taxonomy" id="1962639"/>
    <lineage>
        <taxon>Bacteria</taxon>
        <taxon>Pseudomonadati</taxon>
        <taxon>Pseudomonadota</taxon>
        <taxon>Gammaproteobacteria</taxon>
        <taxon>Enterobacterales</taxon>
        <taxon>Enterobacteriaceae</taxon>
        <taxon>Salmonella</taxon>
    </lineage>
</organism>
<dbReference type="GO" id="GO:0005886">
    <property type="term" value="C:plasma membrane"/>
    <property type="evidence" value="ECO:0007669"/>
    <property type="project" value="UniProtKB-SubCell"/>
</dbReference>
<dbReference type="PANTHER" id="PTHR30561:SF2">
    <property type="entry name" value="SPERMIDINE EXPORT PROTEIN MDTJ"/>
    <property type="match status" value="1"/>
</dbReference>
<name>A0A447JI09_SALET</name>
<dbReference type="SUPFAM" id="SSF103481">
    <property type="entry name" value="Multidrug resistance efflux transporter EmrE"/>
    <property type="match status" value="1"/>
</dbReference>
<evidence type="ECO:0000256" key="1">
    <source>
        <dbReference type="ARBA" id="ARBA00004429"/>
    </source>
</evidence>
<dbReference type="Gene3D" id="1.10.3730.20">
    <property type="match status" value="1"/>
</dbReference>
<feature type="transmembrane region" description="Helical" evidence="11">
    <location>
        <begin position="65"/>
        <end position="81"/>
    </location>
</feature>
<keyword evidence="8 11" id="KW-1133">Transmembrane helix</keyword>
<dbReference type="AlphaFoldDB" id="A0A447JI09"/>
<accession>A0A447JI09</accession>
<sequence>MKWASVGNGNAGFILMLVMITLSYIFLSFAVKKIALGVAYALWEGIGILFITIFSVLLFDEALSTMKIVGLLMLVAGIVLIKSGTRKPGKPVKEATRATI</sequence>
<dbReference type="InterPro" id="IPR000390">
    <property type="entry name" value="Small_drug/metabolite_transptr"/>
</dbReference>
<comment type="subcellular location">
    <subcellularLocation>
        <location evidence="1">Cell inner membrane</location>
        <topology evidence="1">Multi-pass membrane protein</topology>
    </subcellularLocation>
    <subcellularLocation>
        <location evidence="10">Cell membrane</location>
        <topology evidence="10">Multi-pass membrane protein</topology>
    </subcellularLocation>
</comment>
<evidence type="ECO:0000256" key="4">
    <source>
        <dbReference type="ARBA" id="ARBA00022448"/>
    </source>
</evidence>
<evidence type="ECO:0000256" key="6">
    <source>
        <dbReference type="ARBA" id="ARBA00022519"/>
    </source>
</evidence>
<gene>
    <name evidence="12" type="primary">mdtJ</name>
    <name evidence="12" type="ORF">NCTC7102_02966</name>
</gene>
<dbReference type="GO" id="GO:0015220">
    <property type="term" value="F:choline transmembrane transporter activity"/>
    <property type="evidence" value="ECO:0007669"/>
    <property type="project" value="TreeGrafter"/>
</dbReference>
<dbReference type="EMBL" id="LR133909">
    <property type="protein sequence ID" value="VDY41903.1"/>
    <property type="molecule type" value="Genomic_DNA"/>
</dbReference>
<evidence type="ECO:0000256" key="2">
    <source>
        <dbReference type="ARBA" id="ARBA00011358"/>
    </source>
</evidence>
<keyword evidence="9 11" id="KW-0472">Membrane</keyword>
<evidence type="ECO:0000256" key="8">
    <source>
        <dbReference type="ARBA" id="ARBA00022989"/>
    </source>
</evidence>
<keyword evidence="5" id="KW-1003">Cell membrane</keyword>
<evidence type="ECO:0000256" key="7">
    <source>
        <dbReference type="ARBA" id="ARBA00022692"/>
    </source>
</evidence>
<dbReference type="Proteomes" id="UP000281393">
    <property type="component" value="Chromosome"/>
</dbReference>
<dbReference type="GO" id="GO:0031460">
    <property type="term" value="P:glycine betaine transport"/>
    <property type="evidence" value="ECO:0007669"/>
    <property type="project" value="TreeGrafter"/>
</dbReference>
<evidence type="ECO:0000256" key="9">
    <source>
        <dbReference type="ARBA" id="ARBA00023136"/>
    </source>
</evidence>
<proteinExistence type="inferred from homology"/>
<dbReference type="InterPro" id="IPR045324">
    <property type="entry name" value="Small_multidrug_res"/>
</dbReference>
<evidence type="ECO:0000256" key="3">
    <source>
        <dbReference type="ARBA" id="ARBA00021112"/>
    </source>
</evidence>
<comment type="similarity">
    <text evidence="10">Belongs to the drug/metabolite transporter (DMT) superfamily. Small multidrug resistance (SMR) (TC 2.A.7.1) family.</text>
</comment>
<evidence type="ECO:0000313" key="12">
    <source>
        <dbReference type="EMBL" id="VDY41903.1"/>
    </source>
</evidence>
<keyword evidence="4" id="KW-0813">Transport</keyword>